<evidence type="ECO:0000256" key="1">
    <source>
        <dbReference type="SAM" id="MobiDB-lite"/>
    </source>
</evidence>
<organism evidence="2 3">
    <name type="scientific">Terrabacter lapilli</name>
    <dbReference type="NCBI Taxonomy" id="436231"/>
    <lineage>
        <taxon>Bacteria</taxon>
        <taxon>Bacillati</taxon>
        <taxon>Actinomycetota</taxon>
        <taxon>Actinomycetes</taxon>
        <taxon>Micrococcales</taxon>
        <taxon>Intrasporangiaceae</taxon>
        <taxon>Terrabacter</taxon>
    </lineage>
</organism>
<protein>
    <submittedName>
        <fullName evidence="2">Uncharacterized protein</fullName>
    </submittedName>
</protein>
<proteinExistence type="predicted"/>
<name>A0ABN2SF76_9MICO</name>
<dbReference type="Proteomes" id="UP001500013">
    <property type="component" value="Unassembled WGS sequence"/>
</dbReference>
<comment type="caution">
    <text evidence="2">The sequence shown here is derived from an EMBL/GenBank/DDBJ whole genome shotgun (WGS) entry which is preliminary data.</text>
</comment>
<dbReference type="EMBL" id="BAAAPU010000008">
    <property type="protein sequence ID" value="GAA1985526.1"/>
    <property type="molecule type" value="Genomic_DNA"/>
</dbReference>
<evidence type="ECO:0000313" key="2">
    <source>
        <dbReference type="EMBL" id="GAA1985526.1"/>
    </source>
</evidence>
<feature type="region of interest" description="Disordered" evidence="1">
    <location>
        <begin position="42"/>
        <end position="82"/>
    </location>
</feature>
<gene>
    <name evidence="2" type="ORF">GCM10009817_28780</name>
</gene>
<sequence length="98" mass="10735">MLHLADQLTDLVAVADVARLDRERAQAFEGSPGLEELVLVPGREDHAVPASEQLPRDEEPESAGPTEHERDGTVGGRGRAVDRRLGRRHGRLRVVVIT</sequence>
<keyword evidence="3" id="KW-1185">Reference proteome</keyword>
<reference evidence="2 3" key="1">
    <citation type="journal article" date="2019" name="Int. J. Syst. Evol. Microbiol.">
        <title>The Global Catalogue of Microorganisms (GCM) 10K type strain sequencing project: providing services to taxonomists for standard genome sequencing and annotation.</title>
        <authorList>
            <consortium name="The Broad Institute Genomics Platform"/>
            <consortium name="The Broad Institute Genome Sequencing Center for Infectious Disease"/>
            <person name="Wu L."/>
            <person name="Ma J."/>
        </authorList>
    </citation>
    <scope>NUCLEOTIDE SEQUENCE [LARGE SCALE GENOMIC DNA]</scope>
    <source>
        <strain evidence="2 3">JCM 15628</strain>
    </source>
</reference>
<evidence type="ECO:0000313" key="3">
    <source>
        <dbReference type="Proteomes" id="UP001500013"/>
    </source>
</evidence>
<accession>A0ABN2SF76</accession>